<evidence type="ECO:0000256" key="3">
    <source>
        <dbReference type="SAM" id="SignalP"/>
    </source>
</evidence>
<dbReference type="GO" id="GO:0016020">
    <property type="term" value="C:membrane"/>
    <property type="evidence" value="ECO:0007669"/>
    <property type="project" value="UniProtKB-SubCell"/>
</dbReference>
<accession>A0A118JVP4</accession>
<keyword evidence="2 3" id="KW-0732">Signal</keyword>
<feature type="chain" id="PRO_5007159718" evidence="3">
    <location>
        <begin position="20"/>
        <end position="312"/>
    </location>
</feature>
<dbReference type="Gene3D" id="2.10.25.10">
    <property type="entry name" value="Laminin"/>
    <property type="match status" value="1"/>
</dbReference>
<sequence length="312" mass="34797">MKTLVLIWVLLQMFSLCITFDANLTSETYTLSNSSNLAKPNCSNRCGDLIVPYPFGIGNDTNCSISHEFDIYCDNSVSPPRASITIADYSFIKHISDSRVRISNNVASKCYFTNGTVSTMFHVQENYTNFPYTFSDLNKFTVIGCDDFAWMISETRSKKVGTGCMAFCSTPEDARSDQCSGRGCCQSSIPQDLNYYTTNVRTMNDYQNMSNIRSFNPCTYAFIGEENVFTFKGATDLKDHSLWRKIEDNVPIVLDWAIGNLSCIDAKAMDAFACQSNSMCVNSTRETGGYRCICNEGYEGNPYLSPGCQGTI</sequence>
<dbReference type="PANTHER" id="PTHR33491">
    <property type="entry name" value="OSJNBA0016N04.9 PROTEIN"/>
    <property type="match status" value="1"/>
</dbReference>
<dbReference type="OMA" id="QTETCEN"/>
<evidence type="ECO:0000256" key="2">
    <source>
        <dbReference type="ARBA" id="ARBA00022729"/>
    </source>
</evidence>
<gene>
    <name evidence="5" type="ORF">Ccrd_004381</name>
</gene>
<comment type="caution">
    <text evidence="5">The sequence shown here is derived from an EMBL/GenBank/DDBJ whole genome shotgun (WGS) entry which is preliminary data.</text>
</comment>
<dbReference type="Gramene" id="KVH93567">
    <property type="protein sequence ID" value="KVH93567"/>
    <property type="gene ID" value="Ccrd_004381"/>
</dbReference>
<keyword evidence="6" id="KW-1185">Reference proteome</keyword>
<dbReference type="GO" id="GO:0016301">
    <property type="term" value="F:kinase activity"/>
    <property type="evidence" value="ECO:0007669"/>
    <property type="project" value="UniProtKB-KW"/>
</dbReference>
<keyword evidence="5" id="KW-0418">Kinase</keyword>
<keyword evidence="5" id="KW-0675">Receptor</keyword>
<dbReference type="InterPro" id="IPR025287">
    <property type="entry name" value="WAK_GUB"/>
</dbReference>
<evidence type="ECO:0000313" key="6">
    <source>
        <dbReference type="Proteomes" id="UP000243975"/>
    </source>
</evidence>
<comment type="subcellular location">
    <subcellularLocation>
        <location evidence="1">Membrane</location>
        <topology evidence="1">Single-pass membrane protein</topology>
    </subcellularLocation>
</comment>
<protein>
    <submittedName>
        <fullName evidence="5">Wall-associated receptor kinase galacturonan-binding domain-containing protein</fullName>
    </submittedName>
</protein>
<reference evidence="5 6" key="1">
    <citation type="journal article" date="2016" name="Sci. Rep.">
        <title>The genome sequence of the outbreeding globe artichoke constructed de novo incorporating a phase-aware low-pass sequencing strategy of F1 progeny.</title>
        <authorList>
            <person name="Scaglione D."/>
            <person name="Reyes-Chin-Wo S."/>
            <person name="Acquadro A."/>
            <person name="Froenicke L."/>
            <person name="Portis E."/>
            <person name="Beitel C."/>
            <person name="Tirone M."/>
            <person name="Mauro R."/>
            <person name="Lo Monaco A."/>
            <person name="Mauromicale G."/>
            <person name="Faccioli P."/>
            <person name="Cattivelli L."/>
            <person name="Rieseberg L."/>
            <person name="Michelmore R."/>
            <person name="Lanteri S."/>
        </authorList>
    </citation>
    <scope>NUCLEOTIDE SEQUENCE [LARGE SCALE GENOMIC DNA]</scope>
    <source>
        <strain evidence="5">2C</strain>
    </source>
</reference>
<dbReference type="GO" id="GO:0030247">
    <property type="term" value="F:polysaccharide binding"/>
    <property type="evidence" value="ECO:0007669"/>
    <property type="project" value="InterPro"/>
</dbReference>
<dbReference type="Pfam" id="PF13947">
    <property type="entry name" value="GUB_WAK_bind"/>
    <property type="match status" value="1"/>
</dbReference>
<evidence type="ECO:0000256" key="1">
    <source>
        <dbReference type="ARBA" id="ARBA00004167"/>
    </source>
</evidence>
<dbReference type="EMBL" id="LEKV01004741">
    <property type="protein sequence ID" value="KVH93567.1"/>
    <property type="molecule type" value="Genomic_DNA"/>
</dbReference>
<feature type="signal peptide" evidence="3">
    <location>
        <begin position="1"/>
        <end position="19"/>
    </location>
</feature>
<name>A0A118JVP4_CYNCS</name>
<proteinExistence type="predicted"/>
<evidence type="ECO:0000313" key="5">
    <source>
        <dbReference type="EMBL" id="KVH93567.1"/>
    </source>
</evidence>
<evidence type="ECO:0000259" key="4">
    <source>
        <dbReference type="Pfam" id="PF13947"/>
    </source>
</evidence>
<dbReference type="AlphaFoldDB" id="A0A118JVP4"/>
<dbReference type="STRING" id="59895.A0A118JVP4"/>
<feature type="domain" description="Wall-associated receptor kinase galacturonan-binding" evidence="4">
    <location>
        <begin position="42"/>
        <end position="99"/>
    </location>
</feature>
<organism evidence="5 6">
    <name type="scientific">Cynara cardunculus var. scolymus</name>
    <name type="common">Globe artichoke</name>
    <name type="synonym">Cynara scolymus</name>
    <dbReference type="NCBI Taxonomy" id="59895"/>
    <lineage>
        <taxon>Eukaryota</taxon>
        <taxon>Viridiplantae</taxon>
        <taxon>Streptophyta</taxon>
        <taxon>Embryophyta</taxon>
        <taxon>Tracheophyta</taxon>
        <taxon>Spermatophyta</taxon>
        <taxon>Magnoliopsida</taxon>
        <taxon>eudicotyledons</taxon>
        <taxon>Gunneridae</taxon>
        <taxon>Pentapetalae</taxon>
        <taxon>asterids</taxon>
        <taxon>campanulids</taxon>
        <taxon>Asterales</taxon>
        <taxon>Asteraceae</taxon>
        <taxon>Carduoideae</taxon>
        <taxon>Cardueae</taxon>
        <taxon>Carduinae</taxon>
        <taxon>Cynara</taxon>
    </lineage>
</organism>
<dbReference type="Proteomes" id="UP000243975">
    <property type="component" value="Unassembled WGS sequence"/>
</dbReference>
<keyword evidence="5" id="KW-0808">Transferase</keyword>